<dbReference type="Proteomes" id="UP000231092">
    <property type="component" value="Unassembled WGS sequence"/>
</dbReference>
<dbReference type="OrthoDB" id="9805185at2"/>
<reference evidence="2 3" key="1">
    <citation type="submission" date="2017-11" db="EMBL/GenBank/DDBJ databases">
        <title>Understudied soil microbes with underappreciated capabilities: Untangling the Clostridium saccharolyticum group.</title>
        <authorList>
            <person name="Leschine S."/>
        </authorList>
    </citation>
    <scope>NUCLEOTIDE SEQUENCE [LARGE SCALE GENOMIC DNA]</scope>
    <source>
        <strain evidence="2 3">18A</strain>
    </source>
</reference>
<dbReference type="NCBIfam" id="NF002805">
    <property type="entry name" value="PRK02947.1"/>
    <property type="match status" value="1"/>
</dbReference>
<dbReference type="PANTHER" id="PTHR30390">
    <property type="entry name" value="SEDOHEPTULOSE 7-PHOSPHATE ISOMERASE / DNAA INITIATOR-ASSOCIATING FACTOR FOR REPLICATION INITIATION"/>
    <property type="match status" value="1"/>
</dbReference>
<dbReference type="GO" id="GO:0097367">
    <property type="term" value="F:carbohydrate derivative binding"/>
    <property type="evidence" value="ECO:0007669"/>
    <property type="project" value="InterPro"/>
</dbReference>
<dbReference type="EMBL" id="PGET01000001">
    <property type="protein sequence ID" value="PJJ28831.1"/>
    <property type="molecule type" value="Genomic_DNA"/>
</dbReference>
<dbReference type="CDD" id="cd05013">
    <property type="entry name" value="SIS_RpiR"/>
    <property type="match status" value="1"/>
</dbReference>
<evidence type="ECO:0000259" key="1">
    <source>
        <dbReference type="PROSITE" id="PS51464"/>
    </source>
</evidence>
<evidence type="ECO:0000313" key="3">
    <source>
        <dbReference type="Proteomes" id="UP000231092"/>
    </source>
</evidence>
<dbReference type="AlphaFoldDB" id="A0A2M8Z5W9"/>
<dbReference type="GO" id="GO:1901135">
    <property type="term" value="P:carbohydrate derivative metabolic process"/>
    <property type="evidence" value="ECO:0007669"/>
    <property type="project" value="InterPro"/>
</dbReference>
<name>A0A2M8Z5W9_9FIRM</name>
<dbReference type="PROSITE" id="PS51464">
    <property type="entry name" value="SIS"/>
    <property type="match status" value="1"/>
</dbReference>
<sequence>MNGIKTYFKNIERILDSVQESQGEAMEAAAKCLADAIGQKRSIYVFGCSHGAILSEEMFYRAGGLAVINPLFNPSLMLNVRPVTLTSRFERLEGQSKALLEESSAKDRDVILIHSVSGRNAGIVEMALEAKAMNMTVIGITNLAYSEKNTSRHSSGKRLFELCDICIDNGGEFGDGCVKIKGIHEKAGATSTVIGASIVNGISVRAAEILAERGIKPPVLHSANADGGDEINKKIFEEYKDCIHYL</sequence>
<dbReference type="RefSeq" id="WP_100305288.1">
    <property type="nucleotide sequence ID" value="NZ_PGET01000001.1"/>
</dbReference>
<organism evidence="2 3">
    <name type="scientific">[Clostridium] celerecrescens 18A</name>
    <dbReference type="NCBI Taxonomy" id="1286362"/>
    <lineage>
        <taxon>Bacteria</taxon>
        <taxon>Bacillati</taxon>
        <taxon>Bacillota</taxon>
        <taxon>Clostridia</taxon>
        <taxon>Lachnospirales</taxon>
        <taxon>Lachnospiraceae</taxon>
        <taxon>Lacrimispora</taxon>
    </lineage>
</organism>
<proteinExistence type="predicted"/>
<dbReference type="PANTHER" id="PTHR30390:SF7">
    <property type="entry name" value="PHOSPHOHEPTOSE ISOMERASE"/>
    <property type="match status" value="1"/>
</dbReference>
<protein>
    <submittedName>
        <fullName evidence="2">Putative phosphosugar-binding protein</fullName>
    </submittedName>
</protein>
<dbReference type="Pfam" id="PF13580">
    <property type="entry name" value="SIS_2"/>
    <property type="match status" value="1"/>
</dbReference>
<evidence type="ECO:0000313" key="2">
    <source>
        <dbReference type="EMBL" id="PJJ28831.1"/>
    </source>
</evidence>
<dbReference type="InterPro" id="IPR001347">
    <property type="entry name" value="SIS_dom"/>
</dbReference>
<accession>A0A2M8Z5W9</accession>
<dbReference type="InterPro" id="IPR046348">
    <property type="entry name" value="SIS_dom_sf"/>
</dbReference>
<dbReference type="SUPFAM" id="SSF53697">
    <property type="entry name" value="SIS domain"/>
    <property type="match status" value="1"/>
</dbReference>
<feature type="domain" description="SIS" evidence="1">
    <location>
        <begin position="33"/>
        <end position="212"/>
    </location>
</feature>
<comment type="caution">
    <text evidence="2">The sequence shown here is derived from an EMBL/GenBank/DDBJ whole genome shotgun (WGS) entry which is preliminary data.</text>
</comment>
<dbReference type="InterPro" id="IPR050099">
    <property type="entry name" value="SIS_GmhA/DiaA_subfam"/>
</dbReference>
<dbReference type="Gene3D" id="3.40.50.10490">
    <property type="entry name" value="Glucose-6-phosphate isomerase like protein, domain 1"/>
    <property type="match status" value="1"/>
</dbReference>
<dbReference type="InterPro" id="IPR035472">
    <property type="entry name" value="RpiR-like_SIS"/>
</dbReference>
<gene>
    <name evidence="2" type="ORF">H171_2353</name>
</gene>